<evidence type="ECO:0000256" key="1">
    <source>
        <dbReference type="ARBA" id="ARBA00009632"/>
    </source>
</evidence>
<dbReference type="InterPro" id="IPR046433">
    <property type="entry name" value="ActCoA_hydro"/>
</dbReference>
<feature type="domain" description="Acetyl-CoA hydrolase/transferase N-terminal" evidence="4">
    <location>
        <begin position="16"/>
        <end position="200"/>
    </location>
</feature>
<comment type="function">
    <text evidence="3">Coenzyme A-transferase that converts butyrate to butyryl-CoA.</text>
</comment>
<dbReference type="Gene3D" id="3.30.750.70">
    <property type="entry name" value="4-hydroxybutyrate coenzyme like domains"/>
    <property type="match status" value="1"/>
</dbReference>
<dbReference type="Pfam" id="PF13336">
    <property type="entry name" value="AcetylCoA_hyd_C"/>
    <property type="match status" value="1"/>
</dbReference>
<feature type="binding site" evidence="3">
    <location>
        <position position="333"/>
    </location>
    <ligand>
        <name>CoA</name>
        <dbReference type="ChEBI" id="CHEBI:57287"/>
    </ligand>
</feature>
<keyword evidence="7" id="KW-1185">Reference proteome</keyword>
<dbReference type="SUPFAM" id="SSF100950">
    <property type="entry name" value="NagB/RpiA/CoA transferase-like"/>
    <property type="match status" value="2"/>
</dbReference>
<keyword evidence="3" id="KW-0276">Fatty acid metabolism</keyword>
<dbReference type="GO" id="GO:0005737">
    <property type="term" value="C:cytoplasm"/>
    <property type="evidence" value="ECO:0007669"/>
    <property type="project" value="UniProtKB-SubCell"/>
</dbReference>
<dbReference type="UniPathway" id="UPA00863"/>
<evidence type="ECO:0000259" key="5">
    <source>
        <dbReference type="Pfam" id="PF13336"/>
    </source>
</evidence>
<dbReference type="GO" id="GO:0019605">
    <property type="term" value="P:butyrate metabolic process"/>
    <property type="evidence" value="ECO:0007669"/>
    <property type="project" value="UniProtKB-UniRule"/>
</dbReference>
<dbReference type="GO" id="GO:0006083">
    <property type="term" value="P:acetate metabolic process"/>
    <property type="evidence" value="ECO:0007669"/>
    <property type="project" value="InterPro"/>
</dbReference>
<dbReference type="InterPro" id="IPR037171">
    <property type="entry name" value="NagB/RpiA_transferase-like"/>
</dbReference>
<gene>
    <name evidence="6" type="ORF">DCCM_4149</name>
</gene>
<dbReference type="HAMAP" id="MF_03228">
    <property type="entry name" value="But_CoA_trans"/>
    <property type="match status" value="1"/>
</dbReference>
<feature type="domain" description="Acetyl-CoA hydrolase/transferase C-terminal" evidence="5">
    <location>
        <begin position="292"/>
        <end position="447"/>
    </location>
</feature>
<comment type="pathway">
    <text evidence="3">Lipid metabolism; butanoate metabolism.</text>
</comment>
<dbReference type="AlphaFoldDB" id="A0A2L2XFL2"/>
<evidence type="ECO:0000313" key="7">
    <source>
        <dbReference type="Proteomes" id="UP000239549"/>
    </source>
</evidence>
<dbReference type="PANTHER" id="PTHR21432:SF20">
    <property type="entry name" value="ACETYL-COA HYDROLASE"/>
    <property type="match status" value="1"/>
</dbReference>
<dbReference type="GO" id="GO:0006084">
    <property type="term" value="P:acetyl-CoA metabolic process"/>
    <property type="evidence" value="ECO:0007669"/>
    <property type="project" value="UniProtKB-UniRule"/>
</dbReference>
<proteinExistence type="inferred from homology"/>
<feature type="active site" description="5-glutamyl coenzyme A thioester intermediate" evidence="3">
    <location>
        <position position="258"/>
    </location>
</feature>
<evidence type="ECO:0000256" key="3">
    <source>
        <dbReference type="HAMAP-Rule" id="MF_03228"/>
    </source>
</evidence>
<feature type="binding site" evidence="3">
    <location>
        <position position="356"/>
    </location>
    <ligand>
        <name>CoA</name>
        <dbReference type="ChEBI" id="CHEBI:57287"/>
    </ligand>
</feature>
<name>A0A2L2XFL2_9FIRM</name>
<keyword evidence="3" id="KW-0963">Cytoplasm</keyword>
<dbReference type="EMBL" id="BFAV01000157">
    <property type="protein sequence ID" value="GBF35028.1"/>
    <property type="molecule type" value="Genomic_DNA"/>
</dbReference>
<dbReference type="GO" id="GO:0008775">
    <property type="term" value="F:acetate CoA-transferase activity"/>
    <property type="evidence" value="ECO:0007669"/>
    <property type="project" value="InterPro"/>
</dbReference>
<dbReference type="InterPro" id="IPR023990">
    <property type="entry name" value="Butryl-CoA_acetate_CoA_Tfrase"/>
</dbReference>
<dbReference type="Gene3D" id="3.40.1080.20">
    <property type="entry name" value="Acetyl-CoA hydrolase/transferase C-terminal domain"/>
    <property type="match status" value="1"/>
</dbReference>
<keyword evidence="3" id="KW-0443">Lipid metabolism</keyword>
<protein>
    <recommendedName>
        <fullName evidence="3">Probable butyrate:acetyl-CoA coenzyme A-transferase</fullName>
        <shortName evidence="3">Butyrate CoA-transferase</shortName>
        <ecNumber evidence="3">2.8.3.-</ecNumber>
    </recommendedName>
</protein>
<dbReference type="PANTHER" id="PTHR21432">
    <property type="entry name" value="ACETYL-COA HYDROLASE-RELATED"/>
    <property type="match status" value="1"/>
</dbReference>
<dbReference type="Pfam" id="PF02550">
    <property type="entry name" value="AcetylCoA_hydro"/>
    <property type="match status" value="1"/>
</dbReference>
<dbReference type="InterPro" id="IPR038460">
    <property type="entry name" value="AcetylCoA_hyd_C_sf"/>
</dbReference>
<dbReference type="InterPro" id="IPR026888">
    <property type="entry name" value="AcetylCoA_hyd_C"/>
</dbReference>
<comment type="subcellular location">
    <subcellularLocation>
        <location evidence="3">Cytoplasm</location>
    </subcellularLocation>
</comment>
<comment type="catalytic activity">
    <reaction evidence="3">
        <text>butanoate + acetyl-CoA = butanoyl-CoA + acetate</text>
        <dbReference type="Rhea" id="RHEA:30071"/>
        <dbReference type="ChEBI" id="CHEBI:17968"/>
        <dbReference type="ChEBI" id="CHEBI:30089"/>
        <dbReference type="ChEBI" id="CHEBI:57288"/>
        <dbReference type="ChEBI" id="CHEBI:57371"/>
    </reaction>
</comment>
<comment type="caution">
    <text evidence="6">The sequence shown here is derived from an EMBL/GenBank/DDBJ whole genome shotgun (WGS) entry which is preliminary data.</text>
</comment>
<dbReference type="InterPro" id="IPR003702">
    <property type="entry name" value="ActCoA_hydro_N"/>
</dbReference>
<evidence type="ECO:0000259" key="4">
    <source>
        <dbReference type="Pfam" id="PF02550"/>
    </source>
</evidence>
<dbReference type="Gene3D" id="3.40.1080.10">
    <property type="entry name" value="Glutaconate Coenzyme A-transferase"/>
    <property type="match status" value="1"/>
</dbReference>
<reference evidence="7" key="1">
    <citation type="submission" date="2018-02" db="EMBL/GenBank/DDBJ databases">
        <title>Genome sequence of Desulfocucumis palustris strain NAW-5.</title>
        <authorList>
            <person name="Watanabe M."/>
            <person name="Kojima H."/>
            <person name="Fukui M."/>
        </authorList>
    </citation>
    <scope>NUCLEOTIDE SEQUENCE [LARGE SCALE GENOMIC DNA]</scope>
    <source>
        <strain evidence="7">NAW-5</strain>
    </source>
</reference>
<comment type="similarity">
    <text evidence="1 3">Belongs to the acetyl-CoA hydrolase/transferase family.</text>
</comment>
<organism evidence="6 7">
    <name type="scientific">Desulfocucumis palustris</name>
    <dbReference type="NCBI Taxonomy" id="1898651"/>
    <lineage>
        <taxon>Bacteria</taxon>
        <taxon>Bacillati</taxon>
        <taxon>Bacillota</taxon>
        <taxon>Clostridia</taxon>
        <taxon>Eubacteriales</taxon>
        <taxon>Desulfocucumaceae</taxon>
        <taxon>Desulfocucumis</taxon>
    </lineage>
</organism>
<dbReference type="EC" id="2.8.3.-" evidence="3"/>
<evidence type="ECO:0000256" key="2">
    <source>
        <dbReference type="ARBA" id="ARBA00022679"/>
    </source>
</evidence>
<feature type="binding site" evidence="3">
    <location>
        <begin position="233"/>
        <end position="237"/>
    </location>
    <ligand>
        <name>CoA</name>
        <dbReference type="ChEBI" id="CHEBI:57287"/>
    </ligand>
</feature>
<accession>A0A2L2XFL2</accession>
<keyword evidence="2 3" id="KW-0808">Transferase</keyword>
<sequence length="460" mass="50517">MDWLNRMKGSGGLSRYEQEYKSKLVKAEDAVKAVKSGDWVAYSHFAMTPQALDQALAGRKDELTGVKIRGVCSINPVQVALADPEQKHFIYNSGFFSGHDRKLQDQGLSFHIPGLYAESPVNIREGYASTPDVAMIVTTPMDDSGFFNFGLSNSYEKALCEKAKTVIVEINRKTPRSLGGAQEAVHISEVDYIVEGNNEPFVEIPGHPPAGTDKKIASLIVEEIEDGACLQLGIGGMPNTIGKMLAESDLKDLGVHSEMLCAAFVDLYEAGKITGARKSIDRFKMVFTFAMGNARLYEFIHNNPACAIYPVDYTNSPAVISRNDKQIAINNAIEIDLYGQVCSESVGTRQISGTGGQFDFTYGAFRSRGGKAFICLSSTRKVKDITVSRIVPTITPGGIVTLPRTVTPYIVTEYGKVNLKGKSTWQRAEMLISIAHPDFREDLIKQAEKMKIWTKSNKIS</sequence>
<evidence type="ECO:0000313" key="6">
    <source>
        <dbReference type="EMBL" id="GBF35028.1"/>
    </source>
</evidence>
<dbReference type="Proteomes" id="UP000239549">
    <property type="component" value="Unassembled WGS sequence"/>
</dbReference>